<dbReference type="Proteomes" id="UP000179102">
    <property type="component" value="Unassembled WGS sequence"/>
</dbReference>
<name>A0A1F5G592_9BACT</name>
<dbReference type="EMBL" id="MFAZ01000023">
    <property type="protein sequence ID" value="OGD87042.1"/>
    <property type="molecule type" value="Genomic_DNA"/>
</dbReference>
<accession>A0A1F5G592</accession>
<reference evidence="1 2" key="1">
    <citation type="journal article" date="2016" name="Nat. Commun.">
        <title>Thousands of microbial genomes shed light on interconnected biogeochemical processes in an aquifer system.</title>
        <authorList>
            <person name="Anantharaman K."/>
            <person name="Brown C.T."/>
            <person name="Hug L.A."/>
            <person name="Sharon I."/>
            <person name="Castelle C.J."/>
            <person name="Probst A.J."/>
            <person name="Thomas B.C."/>
            <person name="Singh A."/>
            <person name="Wilkins M.J."/>
            <person name="Karaoz U."/>
            <person name="Brodie E.L."/>
            <person name="Williams K.H."/>
            <person name="Hubbard S.S."/>
            <person name="Banfield J.F."/>
        </authorList>
    </citation>
    <scope>NUCLEOTIDE SEQUENCE [LARGE SCALE GENOMIC DNA]</scope>
</reference>
<dbReference type="AlphaFoldDB" id="A0A1F5G592"/>
<evidence type="ECO:0000313" key="1">
    <source>
        <dbReference type="EMBL" id="OGD87042.1"/>
    </source>
</evidence>
<organism evidence="1 2">
    <name type="scientific">Candidatus Curtissbacteria bacterium RIFCSPHIGHO2_01_FULL_41_11</name>
    <dbReference type="NCBI Taxonomy" id="1797711"/>
    <lineage>
        <taxon>Bacteria</taxon>
        <taxon>Candidatus Curtissiibacteriota</taxon>
    </lineage>
</organism>
<gene>
    <name evidence="1" type="ORF">A2870_02415</name>
</gene>
<evidence type="ECO:0000313" key="2">
    <source>
        <dbReference type="Proteomes" id="UP000179102"/>
    </source>
</evidence>
<proteinExistence type="predicted"/>
<sequence length="78" mass="8880">MVHSDDQTRFAQTLIGISDSAEEIYQLILNEGKERGGEYYIFFPKCDNSPGRHGRLIRLASGEFTSWRPGDSEDPFLI</sequence>
<protein>
    <submittedName>
        <fullName evidence="1">Uncharacterized protein</fullName>
    </submittedName>
</protein>
<comment type="caution">
    <text evidence="1">The sequence shown here is derived from an EMBL/GenBank/DDBJ whole genome shotgun (WGS) entry which is preliminary data.</text>
</comment>